<accession>A0A8S5N6Z2</accession>
<protein>
    <submittedName>
        <fullName evidence="1">Uncharacterized protein</fullName>
    </submittedName>
</protein>
<evidence type="ECO:0000313" key="1">
    <source>
        <dbReference type="EMBL" id="DAD90252.1"/>
    </source>
</evidence>
<dbReference type="EMBL" id="BK015080">
    <property type="protein sequence ID" value="DAD90252.1"/>
    <property type="molecule type" value="Genomic_DNA"/>
</dbReference>
<name>A0A8S5N6Z2_9CAUD</name>
<reference evidence="1" key="1">
    <citation type="journal article" date="2021" name="Proc. Natl. Acad. Sci. U.S.A.">
        <title>A Catalog of Tens of Thousands of Viruses from Human Metagenomes Reveals Hidden Associations with Chronic Diseases.</title>
        <authorList>
            <person name="Tisza M.J."/>
            <person name="Buck C.B."/>
        </authorList>
    </citation>
    <scope>NUCLEOTIDE SEQUENCE</scope>
    <source>
        <strain evidence="1">Ct8ME27</strain>
    </source>
</reference>
<sequence length="137" mass="15742">MSFEYWKKDTSSTSISGPVYGVYIKNTDSSDKKIIGSPRFKDENNERYVKSLYKDESDHYTYGAIHYDSGKWVIGSIGDANGWWEGQEPSIDNSTTFYFRKNDDSEATGTDKIISFEEYAAVTEKKEIYLGEIAIWH</sequence>
<proteinExistence type="predicted"/>
<organism evidence="1">
    <name type="scientific">Myoviridae sp. ct8ME27</name>
    <dbReference type="NCBI Taxonomy" id="2826622"/>
    <lineage>
        <taxon>Viruses</taxon>
        <taxon>Duplodnaviria</taxon>
        <taxon>Heunggongvirae</taxon>
        <taxon>Uroviricota</taxon>
        <taxon>Caudoviricetes</taxon>
    </lineage>
</organism>